<dbReference type="EMBL" id="MH588546">
    <property type="protein sequence ID" value="AXQ69306.1"/>
    <property type="molecule type" value="Genomic_DNA"/>
</dbReference>
<keyword evidence="2" id="KW-1185">Reference proteome</keyword>
<name>A0A385EC99_9CAUD</name>
<organism evidence="1 2">
    <name type="scientific">Caulobacter phage CcrBL9</name>
    <dbReference type="NCBI Taxonomy" id="2283270"/>
    <lineage>
        <taxon>Viruses</taxon>
        <taxon>Duplodnaviria</taxon>
        <taxon>Heunggongvirae</taxon>
        <taxon>Uroviricota</taxon>
        <taxon>Caudoviricetes</taxon>
        <taxon>Jeanschmidtviridae</taxon>
        <taxon>Bertelyvirus</taxon>
        <taxon>Bertelyvirus BL9</taxon>
    </lineage>
</organism>
<evidence type="ECO:0000313" key="1">
    <source>
        <dbReference type="EMBL" id="AXQ69306.1"/>
    </source>
</evidence>
<proteinExistence type="predicted"/>
<reference evidence="2" key="1">
    <citation type="submission" date="2018-07" db="EMBL/GenBank/DDBJ databases">
        <title>Giant CbK-like Caulobacter bacteriophages have genetically divergent genomes.</title>
        <authorList>
            <person name="Wilson K.M."/>
            <person name="Ely B."/>
        </authorList>
    </citation>
    <scope>NUCLEOTIDE SEQUENCE [LARGE SCALE GENOMIC DNA]</scope>
</reference>
<dbReference type="Proteomes" id="UP000259421">
    <property type="component" value="Segment"/>
</dbReference>
<evidence type="ECO:0000313" key="2">
    <source>
        <dbReference type="Proteomes" id="UP000259421"/>
    </source>
</evidence>
<accession>A0A385EC99</accession>
<sequence>MGYYATRYRLPDGTIQITQCYAESEEHLGEVMAARGMGEAHHPTGYVIAKPKMPSEWLEKRDYAKAIHALTWAAMIAVKAGVDAWTLLHDKGLMHELAHLNEYNTEVTAYRPMDAWLNAFGHQSGQGAEPLDLRARRLKLVASLKAFEATVPGLAPPPPKITTVDYNELEKRVLAQAYDLLIEDSTIEFKTAPKKGEKIVVSYDYAAEEAFRLPVRMRVGSRDFDKQRLEQSRTAKAQKTQQLLAKMKATSEKLKAAQAPPSEVRESAFSSILREYADKVLGSPLSKDAVIPNVFLPGRTFRASKVEPEMQNYDPQEQKFKYEYIFEVNRKNLDQQILETLTRKEDLAFKLGSPL</sequence>
<gene>
    <name evidence="1" type="ORF">CcrBL9_gp282</name>
</gene>
<reference evidence="1 2" key="2">
    <citation type="submission" date="2018-09" db="EMBL/GenBank/DDBJ databases">
        <title>Giant CbK-like Caulobacter bacteriophages have genetically divergent genomes.</title>
        <authorList>
            <person name="Wilson K."/>
            <person name="Ely B."/>
        </authorList>
    </citation>
    <scope>NUCLEOTIDE SEQUENCE [LARGE SCALE GENOMIC DNA]</scope>
</reference>
<protein>
    <submittedName>
        <fullName evidence="1">Uncharacterized protein</fullName>
    </submittedName>
</protein>